<sequence>MDFLPDIPPDFGPQVSVAFDVDKVSFGDGYVQRAPAGLNSVSEQWPLSWSMLTRAEYDELYSFLKARKGVEAFMWQPPWEDAPKQWVCEELSGERPTSARYASITATFVEDFSL</sequence>
<dbReference type="Pfam" id="PF05939">
    <property type="entry name" value="Phage_min_tail"/>
    <property type="match status" value="1"/>
</dbReference>
<protein>
    <submittedName>
        <fullName evidence="1">Phage-related protein</fullName>
    </submittedName>
</protein>
<gene>
    <name evidence="1" type="ORF">SAMN04487958_107207</name>
</gene>
<dbReference type="EMBL" id="FOGS01000007">
    <property type="protein sequence ID" value="SES12640.1"/>
    <property type="molecule type" value="Genomic_DNA"/>
</dbReference>
<dbReference type="RefSeq" id="WP_092828174.1">
    <property type="nucleotide sequence ID" value="NZ_FOGS01000007.1"/>
</dbReference>
<accession>A0A1H9USY6</accession>
<dbReference type="AlphaFoldDB" id="A0A1H9USY6"/>
<dbReference type="STRING" id="416874.SAMN04487958_107207"/>
<dbReference type="Proteomes" id="UP000198505">
    <property type="component" value="Unassembled WGS sequence"/>
</dbReference>
<reference evidence="2" key="1">
    <citation type="submission" date="2016-10" db="EMBL/GenBank/DDBJ databases">
        <authorList>
            <person name="Varghese N."/>
            <person name="Submissions S."/>
        </authorList>
    </citation>
    <scope>NUCLEOTIDE SEQUENCE [LARGE SCALE GENOMIC DNA]</scope>
    <source>
        <strain evidence="2">CGMCC 1.6495</strain>
    </source>
</reference>
<proteinExistence type="predicted"/>
<organism evidence="1 2">
    <name type="scientific">Vreelandella subterranea</name>
    <dbReference type="NCBI Taxonomy" id="416874"/>
    <lineage>
        <taxon>Bacteria</taxon>
        <taxon>Pseudomonadati</taxon>
        <taxon>Pseudomonadota</taxon>
        <taxon>Gammaproteobacteria</taxon>
        <taxon>Oceanospirillales</taxon>
        <taxon>Halomonadaceae</taxon>
        <taxon>Vreelandella</taxon>
    </lineage>
</organism>
<evidence type="ECO:0000313" key="1">
    <source>
        <dbReference type="EMBL" id="SES12640.1"/>
    </source>
</evidence>
<name>A0A1H9USY6_9GAMM</name>
<keyword evidence="2" id="KW-1185">Reference proteome</keyword>
<dbReference type="InterPro" id="IPR010265">
    <property type="entry name" value="Phage_lambda_TipM"/>
</dbReference>
<evidence type="ECO:0000313" key="2">
    <source>
        <dbReference type="Proteomes" id="UP000198505"/>
    </source>
</evidence>